<dbReference type="InterPro" id="IPR025272">
    <property type="entry name" value="SocA_Panacea"/>
</dbReference>
<dbReference type="AlphaFoldDB" id="F4KR52"/>
<dbReference type="GO" id="GO:0003677">
    <property type="term" value="F:DNA binding"/>
    <property type="evidence" value="ECO:0007669"/>
    <property type="project" value="InterPro"/>
</dbReference>
<dbReference type="RefSeq" id="WP_013767823.1">
    <property type="nucleotide sequence ID" value="NC_015510.1"/>
</dbReference>
<dbReference type="KEGG" id="hhy:Halhy_5465"/>
<proteinExistence type="predicted"/>
<accession>F4KR52</accession>
<evidence type="ECO:0000313" key="3">
    <source>
        <dbReference type="Proteomes" id="UP000008461"/>
    </source>
</evidence>
<evidence type="ECO:0000259" key="1">
    <source>
        <dbReference type="Pfam" id="PF13274"/>
    </source>
</evidence>
<dbReference type="Proteomes" id="UP000008461">
    <property type="component" value="Chromosome"/>
</dbReference>
<organism evidence="2 3">
    <name type="scientific">Haliscomenobacter hydrossis (strain ATCC 27775 / DSM 1100 / LMG 10767 / O)</name>
    <dbReference type="NCBI Taxonomy" id="760192"/>
    <lineage>
        <taxon>Bacteria</taxon>
        <taxon>Pseudomonadati</taxon>
        <taxon>Bacteroidota</taxon>
        <taxon>Saprospiria</taxon>
        <taxon>Saprospirales</taxon>
        <taxon>Haliscomenobacteraceae</taxon>
        <taxon>Haliscomenobacter</taxon>
    </lineage>
</organism>
<reference evidence="2 3" key="1">
    <citation type="journal article" date="2011" name="Stand. Genomic Sci.">
        <title>Complete genome sequence of Haliscomenobacter hydrossis type strain (O).</title>
        <authorList>
            <consortium name="US DOE Joint Genome Institute (JGI-PGF)"/>
            <person name="Daligault H."/>
            <person name="Lapidus A."/>
            <person name="Zeytun A."/>
            <person name="Nolan M."/>
            <person name="Lucas S."/>
            <person name="Del Rio T.G."/>
            <person name="Tice H."/>
            <person name="Cheng J.F."/>
            <person name="Tapia R."/>
            <person name="Han C."/>
            <person name="Goodwin L."/>
            <person name="Pitluck S."/>
            <person name="Liolios K."/>
            <person name="Pagani I."/>
            <person name="Ivanova N."/>
            <person name="Huntemann M."/>
            <person name="Mavromatis K."/>
            <person name="Mikhailova N."/>
            <person name="Pati A."/>
            <person name="Chen A."/>
            <person name="Palaniappan K."/>
            <person name="Land M."/>
            <person name="Hauser L."/>
            <person name="Brambilla E.M."/>
            <person name="Rohde M."/>
            <person name="Verbarg S."/>
            <person name="Goker M."/>
            <person name="Bristow J."/>
            <person name="Eisen J.A."/>
            <person name="Markowitz V."/>
            <person name="Hugenholtz P."/>
            <person name="Kyrpides N.C."/>
            <person name="Klenk H.P."/>
            <person name="Woyke T."/>
        </authorList>
    </citation>
    <scope>NUCLEOTIDE SEQUENCE [LARGE SCALE GENOMIC DNA]</scope>
    <source>
        <strain evidence="3">ATCC 27775 / DSM 1100 / LMG 10767 / O</strain>
    </source>
</reference>
<dbReference type="HOGENOM" id="CLU_069064_0_0_10"/>
<dbReference type="InterPro" id="IPR010982">
    <property type="entry name" value="Lambda_DNA-bd_dom_sf"/>
</dbReference>
<reference key="2">
    <citation type="submission" date="2011-04" db="EMBL/GenBank/DDBJ databases">
        <title>Complete sequence of chromosome of Haliscomenobacter hydrossis DSM 1100.</title>
        <authorList>
            <consortium name="US DOE Joint Genome Institute (JGI-PGF)"/>
            <person name="Lucas S."/>
            <person name="Han J."/>
            <person name="Lapidus A."/>
            <person name="Bruce D."/>
            <person name="Goodwin L."/>
            <person name="Pitluck S."/>
            <person name="Peters L."/>
            <person name="Kyrpides N."/>
            <person name="Mavromatis K."/>
            <person name="Ivanova N."/>
            <person name="Ovchinnikova G."/>
            <person name="Pagani I."/>
            <person name="Daligault H."/>
            <person name="Detter J.C."/>
            <person name="Han C."/>
            <person name="Land M."/>
            <person name="Hauser L."/>
            <person name="Markowitz V."/>
            <person name="Cheng J.-F."/>
            <person name="Hugenholtz P."/>
            <person name="Woyke T."/>
            <person name="Wu D."/>
            <person name="Verbarg S."/>
            <person name="Frueling A."/>
            <person name="Brambilla E."/>
            <person name="Klenk H.-P."/>
            <person name="Eisen J.A."/>
        </authorList>
    </citation>
    <scope>NUCLEOTIDE SEQUENCE</scope>
    <source>
        <strain>DSM 1100</strain>
    </source>
</reference>
<protein>
    <submittedName>
        <fullName evidence="2">Transcriptional regulator, XRE family</fullName>
    </submittedName>
</protein>
<dbReference type="eggNOG" id="COG2944">
    <property type="taxonomic scope" value="Bacteria"/>
</dbReference>
<dbReference type="STRING" id="760192.Halhy_5465"/>
<dbReference type="Pfam" id="PF13274">
    <property type="entry name" value="SocA_Panacea"/>
    <property type="match status" value="1"/>
</dbReference>
<dbReference type="CDD" id="cd00093">
    <property type="entry name" value="HTH_XRE"/>
    <property type="match status" value="1"/>
</dbReference>
<feature type="domain" description="Antitoxin SocA-like Panacea" evidence="1">
    <location>
        <begin position="193"/>
        <end position="302"/>
    </location>
</feature>
<name>F4KR52_HALH1</name>
<dbReference type="Gene3D" id="1.10.260.40">
    <property type="entry name" value="lambda repressor-like DNA-binding domains"/>
    <property type="match status" value="1"/>
</dbReference>
<dbReference type="EMBL" id="CP002691">
    <property type="protein sequence ID" value="AEE53290.1"/>
    <property type="molecule type" value="Genomic_DNA"/>
</dbReference>
<sequence length="323" mass="37587">MKLHIYDSQLKVRKEAFDVKYHVYKCEDTGEEFETPALVEINLQQAMDQYRSKYNLPFPEEIRSIREQYGISAAKMSEVLRFGINQYKQYENGELPSESNASLIFLAAHPKSFSQLVELSGLSREEKDKLQKKIEALCEQNPHQQEHEWTTHLFMGSNRPDVERGFRKPSLLHFYAMISFFALHLSPFKTQMNKLLFYADFHHFRKHGRSISGAKYRAIEMGPVPNNFDAIFQFAENEGFVILDHHEFPNGAIGTKFFPNPAAKIEDYLTELELESLKEVLERFRNVKSQDIIQLSHEENAWVNNAGTRSIISYLDAYCLKGM</sequence>
<evidence type="ECO:0000313" key="2">
    <source>
        <dbReference type="EMBL" id="AEE53290.1"/>
    </source>
</evidence>
<dbReference type="InterPro" id="IPR001387">
    <property type="entry name" value="Cro/C1-type_HTH"/>
</dbReference>
<gene>
    <name evidence="2" type="ordered locus">Halhy_5465</name>
</gene>
<keyword evidence="3" id="KW-1185">Reference proteome</keyword>